<dbReference type="EMBL" id="JAINUF010000017">
    <property type="protein sequence ID" value="KAJ8338827.1"/>
    <property type="molecule type" value="Genomic_DNA"/>
</dbReference>
<dbReference type="Proteomes" id="UP001152622">
    <property type="component" value="Chromosome 17"/>
</dbReference>
<name>A0A9Q1EHG2_SYNKA</name>
<reference evidence="1" key="1">
    <citation type="journal article" date="2023" name="Science">
        <title>Genome structures resolve the early diversification of teleost fishes.</title>
        <authorList>
            <person name="Parey E."/>
            <person name="Louis A."/>
            <person name="Montfort J."/>
            <person name="Bouchez O."/>
            <person name="Roques C."/>
            <person name="Iampietro C."/>
            <person name="Lluch J."/>
            <person name="Castinel A."/>
            <person name="Donnadieu C."/>
            <person name="Desvignes T."/>
            <person name="Floi Bucao C."/>
            <person name="Jouanno E."/>
            <person name="Wen M."/>
            <person name="Mejri S."/>
            <person name="Dirks R."/>
            <person name="Jansen H."/>
            <person name="Henkel C."/>
            <person name="Chen W.J."/>
            <person name="Zahm M."/>
            <person name="Cabau C."/>
            <person name="Klopp C."/>
            <person name="Thompson A.W."/>
            <person name="Robinson-Rechavi M."/>
            <person name="Braasch I."/>
            <person name="Lecointre G."/>
            <person name="Bobe J."/>
            <person name="Postlethwait J.H."/>
            <person name="Berthelot C."/>
            <person name="Roest Crollius H."/>
            <person name="Guiguen Y."/>
        </authorList>
    </citation>
    <scope>NUCLEOTIDE SEQUENCE</scope>
    <source>
        <strain evidence="1">WJC10195</strain>
    </source>
</reference>
<dbReference type="OrthoDB" id="8934923at2759"/>
<comment type="caution">
    <text evidence="1">The sequence shown here is derived from an EMBL/GenBank/DDBJ whole genome shotgun (WGS) entry which is preliminary data.</text>
</comment>
<sequence>MSRHSPNDNSVTPPKAAVDVCRVCGDDFASKTGKHNLLQGKDSSVRPDYTAALECLTGPVLLGDGRLRILSDAAQAVSQQELPKDGVVSARFQQTCSANVCTPAITHVVVRPGPMRSSKRAPTVADLILQKKKQQVEETKHMKVILKRASGMKCRVLRGPLEKIGQDLVQG</sequence>
<evidence type="ECO:0000313" key="1">
    <source>
        <dbReference type="EMBL" id="KAJ8338827.1"/>
    </source>
</evidence>
<evidence type="ECO:0000313" key="2">
    <source>
        <dbReference type="Proteomes" id="UP001152622"/>
    </source>
</evidence>
<proteinExistence type="predicted"/>
<organism evidence="1 2">
    <name type="scientific">Synaphobranchus kaupii</name>
    <name type="common">Kaup's arrowtooth eel</name>
    <dbReference type="NCBI Taxonomy" id="118154"/>
    <lineage>
        <taxon>Eukaryota</taxon>
        <taxon>Metazoa</taxon>
        <taxon>Chordata</taxon>
        <taxon>Craniata</taxon>
        <taxon>Vertebrata</taxon>
        <taxon>Euteleostomi</taxon>
        <taxon>Actinopterygii</taxon>
        <taxon>Neopterygii</taxon>
        <taxon>Teleostei</taxon>
        <taxon>Anguilliformes</taxon>
        <taxon>Synaphobranchidae</taxon>
        <taxon>Synaphobranchus</taxon>
    </lineage>
</organism>
<accession>A0A9Q1EHG2</accession>
<keyword evidence="2" id="KW-1185">Reference proteome</keyword>
<protein>
    <submittedName>
        <fullName evidence="1">Uncharacterized protein</fullName>
    </submittedName>
</protein>
<dbReference type="AlphaFoldDB" id="A0A9Q1EHG2"/>
<gene>
    <name evidence="1" type="ORF">SKAU_G00356130</name>
</gene>